<feature type="region of interest" description="Disordered" evidence="1">
    <location>
        <begin position="522"/>
        <end position="546"/>
    </location>
</feature>
<dbReference type="Proteomes" id="UP000236723">
    <property type="component" value="Unassembled WGS sequence"/>
</dbReference>
<proteinExistence type="predicted"/>
<feature type="transmembrane region" description="Helical" evidence="2">
    <location>
        <begin position="112"/>
        <end position="138"/>
    </location>
</feature>
<dbReference type="AlphaFoldDB" id="A0A1H5WZU8"/>
<accession>A0A1H5WZU8</accession>
<evidence type="ECO:0000313" key="4">
    <source>
        <dbReference type="EMBL" id="SEG04823.1"/>
    </source>
</evidence>
<evidence type="ECO:0000313" key="5">
    <source>
        <dbReference type="Proteomes" id="UP000236723"/>
    </source>
</evidence>
<keyword evidence="5" id="KW-1185">Reference proteome</keyword>
<evidence type="ECO:0000256" key="1">
    <source>
        <dbReference type="SAM" id="MobiDB-lite"/>
    </source>
</evidence>
<protein>
    <recommendedName>
        <fullName evidence="3">Double-GTPase 2 domain-containing protein</fullName>
    </recommendedName>
</protein>
<evidence type="ECO:0000259" key="3">
    <source>
        <dbReference type="Pfam" id="PF19993"/>
    </source>
</evidence>
<organism evidence="4 5">
    <name type="scientific">Thermomonospora echinospora</name>
    <dbReference type="NCBI Taxonomy" id="1992"/>
    <lineage>
        <taxon>Bacteria</taxon>
        <taxon>Bacillati</taxon>
        <taxon>Actinomycetota</taxon>
        <taxon>Actinomycetes</taxon>
        <taxon>Streptosporangiales</taxon>
        <taxon>Thermomonosporaceae</taxon>
        <taxon>Thermomonospora</taxon>
    </lineage>
</organism>
<keyword evidence="2" id="KW-0472">Membrane</keyword>
<feature type="transmembrane region" description="Helical" evidence="2">
    <location>
        <begin position="566"/>
        <end position="588"/>
    </location>
</feature>
<dbReference type="EMBL" id="FNVO01000003">
    <property type="protein sequence ID" value="SEG04823.1"/>
    <property type="molecule type" value="Genomic_DNA"/>
</dbReference>
<evidence type="ECO:0000256" key="2">
    <source>
        <dbReference type="SAM" id="Phobius"/>
    </source>
</evidence>
<dbReference type="InterPro" id="IPR027417">
    <property type="entry name" value="P-loop_NTPase"/>
</dbReference>
<dbReference type="RefSeq" id="WP_103937010.1">
    <property type="nucleotide sequence ID" value="NZ_FNVO01000003.1"/>
</dbReference>
<keyword evidence="2" id="KW-0812">Transmembrane</keyword>
<feature type="transmembrane region" description="Helical" evidence="2">
    <location>
        <begin position="144"/>
        <end position="167"/>
    </location>
</feature>
<dbReference type="Gene3D" id="3.40.50.300">
    <property type="entry name" value="P-loop containing nucleotide triphosphate hydrolases"/>
    <property type="match status" value="1"/>
</dbReference>
<reference evidence="5" key="1">
    <citation type="submission" date="2016-10" db="EMBL/GenBank/DDBJ databases">
        <authorList>
            <person name="Varghese N."/>
            <person name="Submissions S."/>
        </authorList>
    </citation>
    <scope>NUCLEOTIDE SEQUENCE [LARGE SCALE GENOMIC DNA]</scope>
    <source>
        <strain evidence="5">DSM 43163</strain>
    </source>
</reference>
<dbReference type="Pfam" id="PF19993">
    <property type="entry name" value="DO-GTPase2"/>
    <property type="match status" value="1"/>
</dbReference>
<gene>
    <name evidence="4" type="ORF">SAMN04489712_10324</name>
</gene>
<feature type="transmembrane region" description="Helical" evidence="2">
    <location>
        <begin position="7"/>
        <end position="25"/>
    </location>
</feature>
<sequence length="594" mass="63995">MPAVMVVLLIALWLGAMWVGFVVIFPVLFTLTLLTAGAAALGFAYLQAWRTLTPVTAKGPSPVPVPDVAYRHYLLDQVWRDWWAVARVVVPWAWQSARAVTGRVTRTLLGGLWGYFLFPVWLALYAGIAVAALPATVIGVALTAIYGIVSLVGLGGWLGCVALLGLVERAFMAYGRILQTCPHPFCYEKIALPVYECPGCGTRHRRLAPGTAGAFRHVCRCGARLPTTIPLGRYRLTAYCPHCNGRLPERIGRVRVEPLPFVGGPAAGKTTFMFLAIRALHARARSARGRLAFVERRHAQAYAGAVREFQRGGRLAKTGPELPLATMVDVELPGAGHRILYLFDPAGEHFTGATEMESLRYLDHGEALLFVVDPFALPAVRRALSEDEQVAVERAAPSSEEDPADTLQRVLNELRSRPDRGRQRRVAVVLTKTDLLRSTMVGRSLECPDGPLPDGPDGPDGVADAGGARVRRWLDEVGLGNAIRALDQLAGQVRYFGSGLDTAPFEVADLLGWVTGLPADGRRPAPGADAPDPADEVPGTAPLRDPWPVRGRENALVPIGYQAGRWSVFAGLVVLGVAALALGVGQGVQALPWT</sequence>
<dbReference type="OrthoDB" id="2990125at2"/>
<feature type="domain" description="Double-GTPase 2" evidence="3">
    <location>
        <begin position="258"/>
        <end position="442"/>
    </location>
</feature>
<feature type="transmembrane region" description="Helical" evidence="2">
    <location>
        <begin position="31"/>
        <end position="49"/>
    </location>
</feature>
<keyword evidence="2" id="KW-1133">Transmembrane helix</keyword>
<dbReference type="SUPFAM" id="SSF52540">
    <property type="entry name" value="P-loop containing nucleoside triphosphate hydrolases"/>
    <property type="match status" value="1"/>
</dbReference>
<name>A0A1H5WZU8_9ACTN</name>
<dbReference type="InterPro" id="IPR045528">
    <property type="entry name" value="DO-GTPase2"/>
</dbReference>